<dbReference type="EMBL" id="SEKV01000438">
    <property type="protein sequence ID" value="TFY57303.1"/>
    <property type="molecule type" value="Genomic_DNA"/>
</dbReference>
<reference evidence="10 11" key="1">
    <citation type="submission" date="2019-01" db="EMBL/GenBank/DDBJ databases">
        <title>Genome sequencing of the rare red list fungi Fomitopsis rosea.</title>
        <authorList>
            <person name="Buettner E."/>
            <person name="Kellner H."/>
        </authorList>
    </citation>
    <scope>NUCLEOTIDE SEQUENCE [LARGE SCALE GENOMIC DNA]</scope>
    <source>
        <strain evidence="10 11">DSM 105464</strain>
    </source>
</reference>
<dbReference type="PRINTS" id="PR00463">
    <property type="entry name" value="EP450I"/>
</dbReference>
<feature type="binding site" description="axial binding residue" evidence="8">
    <location>
        <position position="515"/>
    </location>
    <ligand>
        <name>heme</name>
        <dbReference type="ChEBI" id="CHEBI:30413"/>
    </ligand>
    <ligandPart>
        <name>Fe</name>
        <dbReference type="ChEBI" id="CHEBI:18248"/>
    </ligandPart>
</feature>
<keyword evidence="7 9" id="KW-0503">Monooxygenase</keyword>
<dbReference type="PANTHER" id="PTHR24287">
    <property type="entry name" value="P450, PUTATIVE (EUROFUNG)-RELATED"/>
    <property type="match status" value="1"/>
</dbReference>
<evidence type="ECO:0000256" key="6">
    <source>
        <dbReference type="ARBA" id="ARBA00023004"/>
    </source>
</evidence>
<dbReference type="PRINTS" id="PR00385">
    <property type="entry name" value="P450"/>
</dbReference>
<dbReference type="Gene3D" id="1.10.630.10">
    <property type="entry name" value="Cytochrome P450"/>
    <property type="match status" value="1"/>
</dbReference>
<comment type="caution">
    <text evidence="10">The sequence shown here is derived from an EMBL/GenBank/DDBJ whole genome shotgun (WGS) entry which is preliminary data.</text>
</comment>
<dbReference type="PANTHER" id="PTHR24287:SF1">
    <property type="entry name" value="P450, PUTATIVE (EUROFUNG)-RELATED"/>
    <property type="match status" value="1"/>
</dbReference>
<organism evidence="10 11">
    <name type="scientific">Rhodofomes roseus</name>
    <dbReference type="NCBI Taxonomy" id="34475"/>
    <lineage>
        <taxon>Eukaryota</taxon>
        <taxon>Fungi</taxon>
        <taxon>Dikarya</taxon>
        <taxon>Basidiomycota</taxon>
        <taxon>Agaricomycotina</taxon>
        <taxon>Agaricomycetes</taxon>
        <taxon>Polyporales</taxon>
        <taxon>Rhodofomes</taxon>
    </lineage>
</organism>
<dbReference type="SUPFAM" id="SSF48264">
    <property type="entry name" value="Cytochrome P450"/>
    <property type="match status" value="1"/>
</dbReference>
<keyword evidence="4 8" id="KW-0479">Metal-binding</keyword>
<dbReference type="InterPro" id="IPR036396">
    <property type="entry name" value="Cyt_P450_sf"/>
</dbReference>
<evidence type="ECO:0000256" key="9">
    <source>
        <dbReference type="RuleBase" id="RU000461"/>
    </source>
</evidence>
<dbReference type="GO" id="GO:0005506">
    <property type="term" value="F:iron ion binding"/>
    <property type="evidence" value="ECO:0007669"/>
    <property type="project" value="InterPro"/>
</dbReference>
<dbReference type="CDD" id="cd11063">
    <property type="entry name" value="CYP52"/>
    <property type="match status" value="1"/>
</dbReference>
<dbReference type="STRING" id="34475.A0A4Y9Y681"/>
<dbReference type="AlphaFoldDB" id="A0A4Y9Y681"/>
<evidence type="ECO:0000256" key="8">
    <source>
        <dbReference type="PIRSR" id="PIRSR602401-1"/>
    </source>
</evidence>
<comment type="cofactor">
    <cofactor evidence="1 8">
        <name>heme</name>
        <dbReference type="ChEBI" id="CHEBI:30413"/>
    </cofactor>
</comment>
<dbReference type="InterPro" id="IPR001128">
    <property type="entry name" value="Cyt_P450"/>
</dbReference>
<dbReference type="PROSITE" id="PS00086">
    <property type="entry name" value="CYTOCHROME_P450"/>
    <property type="match status" value="1"/>
</dbReference>
<comment type="similarity">
    <text evidence="2 9">Belongs to the cytochrome P450 family.</text>
</comment>
<dbReference type="GO" id="GO:0016705">
    <property type="term" value="F:oxidoreductase activity, acting on paired donors, with incorporation or reduction of molecular oxygen"/>
    <property type="evidence" value="ECO:0007669"/>
    <property type="project" value="InterPro"/>
</dbReference>
<dbReference type="GO" id="GO:0020037">
    <property type="term" value="F:heme binding"/>
    <property type="evidence" value="ECO:0007669"/>
    <property type="project" value="InterPro"/>
</dbReference>
<evidence type="ECO:0008006" key="12">
    <source>
        <dbReference type="Google" id="ProtNLM"/>
    </source>
</evidence>
<evidence type="ECO:0000256" key="2">
    <source>
        <dbReference type="ARBA" id="ARBA00010617"/>
    </source>
</evidence>
<evidence type="ECO:0000256" key="7">
    <source>
        <dbReference type="ARBA" id="ARBA00023033"/>
    </source>
</evidence>
<evidence type="ECO:0000313" key="11">
    <source>
        <dbReference type="Proteomes" id="UP000298390"/>
    </source>
</evidence>
<keyword evidence="5 9" id="KW-0560">Oxidoreductase</keyword>
<gene>
    <name evidence="10" type="ORF">EVJ58_g7102</name>
</gene>
<sequence length="593" mass="66928">MLLLTPGLRLILRLLSSLVIPAVCIYGAAQLAERGFDYNVPSWALLSAWIAYPLLTNFLRSIITWVQEERDIRRLGAVRIPDLKGRLPGNLDVVPQLGTGDDISSIVDWIETLQGKHGIIFNTKLLGYNKIFTSDPNHIKSILATDFNVWEKGYQFREDMASVLGSGVFNADGDVWKFHRSMTRPFFARDRITDFEIFARHADEAVAVIRARQGNPIDFQDVLQRFTLDSATEFLLGKCVHSLHALLPATYGKREMMSLTAEAFGPALNRVQERLSFRRRMAAMWPLFEVLADKTKKDMTMIGEFLSPIIQAALDRKKSHEQAKGEGDVEGNSSNTYHVLLDQLLDVSDDPKLIADEVLNILIAGRDTTSTTLTYLVYLLALHPHVLTRLREEVLNRVGPSRYPDFEDMREMKYMRAVINETMRLFPAVPANIRSNIRATTLPSTVPGGKPYYVPANSEVAYFVMTMQRSKDIWGPDADKVRHVTVSRFLDERLHKHVLSNPFNFVPFNAGPRICLGQQFAYNEMSFFLVRFLQVFDHMELAPDAQPAEAKPPASWASAGGRKAIEKLIPKSALTLYVKGGLWMRFGEAAPEA</sequence>
<dbReference type="GO" id="GO:0004497">
    <property type="term" value="F:monooxygenase activity"/>
    <property type="evidence" value="ECO:0007669"/>
    <property type="project" value="UniProtKB-KW"/>
</dbReference>
<dbReference type="Proteomes" id="UP000298390">
    <property type="component" value="Unassembled WGS sequence"/>
</dbReference>
<name>A0A4Y9Y681_9APHY</name>
<dbReference type="InterPro" id="IPR002401">
    <property type="entry name" value="Cyt_P450_E_grp-I"/>
</dbReference>
<evidence type="ECO:0000256" key="1">
    <source>
        <dbReference type="ARBA" id="ARBA00001971"/>
    </source>
</evidence>
<dbReference type="InterPro" id="IPR017972">
    <property type="entry name" value="Cyt_P450_CS"/>
</dbReference>
<dbReference type="InterPro" id="IPR047146">
    <property type="entry name" value="Cyt_P450_E_CYP52_fungi"/>
</dbReference>
<evidence type="ECO:0000256" key="3">
    <source>
        <dbReference type="ARBA" id="ARBA00022617"/>
    </source>
</evidence>
<accession>A0A4Y9Y681</accession>
<proteinExistence type="inferred from homology"/>
<dbReference type="Pfam" id="PF00067">
    <property type="entry name" value="p450"/>
    <property type="match status" value="1"/>
</dbReference>
<protein>
    <recommendedName>
        <fullName evidence="12">Cytochrome P450</fullName>
    </recommendedName>
</protein>
<evidence type="ECO:0000256" key="5">
    <source>
        <dbReference type="ARBA" id="ARBA00023002"/>
    </source>
</evidence>
<evidence type="ECO:0000313" key="10">
    <source>
        <dbReference type="EMBL" id="TFY57303.1"/>
    </source>
</evidence>
<evidence type="ECO:0000256" key="4">
    <source>
        <dbReference type="ARBA" id="ARBA00022723"/>
    </source>
</evidence>
<keyword evidence="3 8" id="KW-0349">Heme</keyword>
<keyword evidence="6 8" id="KW-0408">Iron</keyword>